<dbReference type="EMBL" id="WRPM01000026">
    <property type="protein sequence ID" value="MVT25494.1"/>
    <property type="molecule type" value="Genomic_DNA"/>
</dbReference>
<dbReference type="PANTHER" id="PTHR33988">
    <property type="entry name" value="ENDORIBONUCLEASE MAZF-RELATED"/>
    <property type="match status" value="1"/>
</dbReference>
<organism evidence="3 4">
    <name type="scientific">Nesterenkonia alkaliphila</name>
    <dbReference type="NCBI Taxonomy" id="1463631"/>
    <lineage>
        <taxon>Bacteria</taxon>
        <taxon>Bacillati</taxon>
        <taxon>Actinomycetota</taxon>
        <taxon>Actinomycetes</taxon>
        <taxon>Micrococcales</taxon>
        <taxon>Micrococcaceae</taxon>
        <taxon>Nesterenkonia</taxon>
    </lineage>
</organism>
<dbReference type="GO" id="GO:0003677">
    <property type="term" value="F:DNA binding"/>
    <property type="evidence" value="ECO:0007669"/>
    <property type="project" value="InterPro"/>
</dbReference>
<keyword evidence="2" id="KW-1277">Toxin-antitoxin system</keyword>
<dbReference type="GO" id="GO:0016075">
    <property type="term" value="P:rRNA catabolic process"/>
    <property type="evidence" value="ECO:0007669"/>
    <property type="project" value="TreeGrafter"/>
</dbReference>
<comment type="similarity">
    <text evidence="1">Belongs to the PemK/MazF family.</text>
</comment>
<evidence type="ECO:0000256" key="2">
    <source>
        <dbReference type="ARBA" id="ARBA00022649"/>
    </source>
</evidence>
<dbReference type="Gene3D" id="2.30.30.110">
    <property type="match status" value="1"/>
</dbReference>
<proteinExistence type="inferred from homology"/>
<name>A0A7K1UGG6_9MICC</name>
<dbReference type="GO" id="GO:0004521">
    <property type="term" value="F:RNA endonuclease activity"/>
    <property type="evidence" value="ECO:0007669"/>
    <property type="project" value="TreeGrafter"/>
</dbReference>
<gene>
    <name evidence="3" type="ORF">GNZ21_03805</name>
</gene>
<dbReference type="RefSeq" id="WP_157321496.1">
    <property type="nucleotide sequence ID" value="NZ_BMFX01000029.1"/>
</dbReference>
<dbReference type="AlphaFoldDB" id="A0A7K1UGG6"/>
<dbReference type="InterPro" id="IPR011067">
    <property type="entry name" value="Plasmid_toxin/cell-grow_inhib"/>
</dbReference>
<dbReference type="InterPro" id="IPR003477">
    <property type="entry name" value="PemK-like"/>
</dbReference>
<dbReference type="OrthoDB" id="3196747at2"/>
<evidence type="ECO:0000256" key="1">
    <source>
        <dbReference type="ARBA" id="ARBA00007521"/>
    </source>
</evidence>
<accession>A0A7K1UGG6</accession>
<keyword evidence="4" id="KW-1185">Reference proteome</keyword>
<evidence type="ECO:0000313" key="4">
    <source>
        <dbReference type="Proteomes" id="UP000460157"/>
    </source>
</evidence>
<dbReference type="PANTHER" id="PTHR33988:SF2">
    <property type="entry name" value="ENDORIBONUCLEASE MAZF"/>
    <property type="match status" value="1"/>
</dbReference>
<reference evidence="3 4" key="1">
    <citation type="submission" date="2019-12" db="EMBL/GenBank/DDBJ databases">
        <title>Nesterenkonia muleiensis sp. nov., a novel actinobacterium isolated from sap of Populus euphratica.</title>
        <authorList>
            <person name="Wang R."/>
        </authorList>
    </citation>
    <scope>NUCLEOTIDE SEQUENCE [LARGE SCALE GENOMIC DNA]</scope>
    <source>
        <strain evidence="3 4">F10</strain>
    </source>
</reference>
<dbReference type="SUPFAM" id="SSF50118">
    <property type="entry name" value="Cell growth inhibitor/plasmid maintenance toxic component"/>
    <property type="match status" value="1"/>
</dbReference>
<dbReference type="Pfam" id="PF02452">
    <property type="entry name" value="PemK_toxin"/>
    <property type="match status" value="1"/>
</dbReference>
<sequence length="108" mass="12153">MKRGELWVGSGGTYARKPRPVLILQDDLYATESSVIVLPVTSVLRAAGLARYRLAPSTENGLRQESDVQIDKITTVRREQLVQRIGEVGRRDLREIERLILPILGMAR</sequence>
<evidence type="ECO:0000313" key="3">
    <source>
        <dbReference type="EMBL" id="MVT25494.1"/>
    </source>
</evidence>
<dbReference type="Proteomes" id="UP000460157">
    <property type="component" value="Unassembled WGS sequence"/>
</dbReference>
<comment type="caution">
    <text evidence="3">The sequence shown here is derived from an EMBL/GenBank/DDBJ whole genome shotgun (WGS) entry which is preliminary data.</text>
</comment>
<dbReference type="GO" id="GO:0006402">
    <property type="term" value="P:mRNA catabolic process"/>
    <property type="evidence" value="ECO:0007669"/>
    <property type="project" value="TreeGrafter"/>
</dbReference>
<protein>
    <submittedName>
        <fullName evidence="3">Type II toxin-antitoxin system PemK/MazF family toxin</fullName>
    </submittedName>
</protein>